<organism evidence="2 3">
    <name type="scientific">Parelaphostrongylus tenuis</name>
    <name type="common">Meningeal worm</name>
    <dbReference type="NCBI Taxonomy" id="148309"/>
    <lineage>
        <taxon>Eukaryota</taxon>
        <taxon>Metazoa</taxon>
        <taxon>Ecdysozoa</taxon>
        <taxon>Nematoda</taxon>
        <taxon>Chromadorea</taxon>
        <taxon>Rhabditida</taxon>
        <taxon>Rhabditina</taxon>
        <taxon>Rhabditomorpha</taxon>
        <taxon>Strongyloidea</taxon>
        <taxon>Metastrongylidae</taxon>
        <taxon>Parelaphostrongylus</taxon>
    </lineage>
</organism>
<accession>A0AAD5MZF7</accession>
<evidence type="ECO:0000313" key="3">
    <source>
        <dbReference type="Proteomes" id="UP001196413"/>
    </source>
</evidence>
<evidence type="ECO:0000256" key="1">
    <source>
        <dbReference type="SAM" id="MobiDB-lite"/>
    </source>
</evidence>
<evidence type="ECO:0000313" key="2">
    <source>
        <dbReference type="EMBL" id="KAJ1354014.1"/>
    </source>
</evidence>
<sequence>MIVCTGEEQSLDLPRTLVTDACSQFATEKLMTNMLHCASKEDRRPKRTSSIIGSRTLDKKMVQVARTAPSCRQPQQNLNFVLRSIARQKLEDQSITRSKVQPEDPQCNEPLQRAKAAAIRKLNE</sequence>
<gene>
    <name evidence="2" type="ORF">KIN20_010813</name>
</gene>
<name>A0AAD5MZF7_PARTN</name>
<reference evidence="2" key="1">
    <citation type="submission" date="2021-06" db="EMBL/GenBank/DDBJ databases">
        <title>Parelaphostrongylus tenuis whole genome reference sequence.</title>
        <authorList>
            <person name="Garwood T.J."/>
            <person name="Larsen P.A."/>
            <person name="Fountain-Jones N.M."/>
            <person name="Garbe J.R."/>
            <person name="Macchietto M.G."/>
            <person name="Kania S.A."/>
            <person name="Gerhold R.W."/>
            <person name="Richards J.E."/>
            <person name="Wolf T.M."/>
        </authorList>
    </citation>
    <scope>NUCLEOTIDE SEQUENCE</scope>
    <source>
        <strain evidence="2">MNPRO001-30</strain>
        <tissue evidence="2">Meninges</tissue>
    </source>
</reference>
<dbReference type="EMBL" id="JAHQIW010001911">
    <property type="protein sequence ID" value="KAJ1354014.1"/>
    <property type="molecule type" value="Genomic_DNA"/>
</dbReference>
<feature type="region of interest" description="Disordered" evidence="1">
    <location>
        <begin position="92"/>
        <end position="124"/>
    </location>
</feature>
<dbReference type="Proteomes" id="UP001196413">
    <property type="component" value="Unassembled WGS sequence"/>
</dbReference>
<dbReference type="AlphaFoldDB" id="A0AAD5MZF7"/>
<keyword evidence="3" id="KW-1185">Reference proteome</keyword>
<proteinExistence type="predicted"/>
<protein>
    <submittedName>
        <fullName evidence="2">Uncharacterized protein</fullName>
    </submittedName>
</protein>
<comment type="caution">
    <text evidence="2">The sequence shown here is derived from an EMBL/GenBank/DDBJ whole genome shotgun (WGS) entry which is preliminary data.</text>
</comment>